<dbReference type="EMBL" id="JAYKXP010000002">
    <property type="protein sequence ID" value="KAK7060899.1"/>
    <property type="molecule type" value="Genomic_DNA"/>
</dbReference>
<organism evidence="1 2">
    <name type="scientific">Paramarasmius palmivorus</name>
    <dbReference type="NCBI Taxonomy" id="297713"/>
    <lineage>
        <taxon>Eukaryota</taxon>
        <taxon>Fungi</taxon>
        <taxon>Dikarya</taxon>
        <taxon>Basidiomycota</taxon>
        <taxon>Agaricomycotina</taxon>
        <taxon>Agaricomycetes</taxon>
        <taxon>Agaricomycetidae</taxon>
        <taxon>Agaricales</taxon>
        <taxon>Marasmiineae</taxon>
        <taxon>Marasmiaceae</taxon>
        <taxon>Paramarasmius</taxon>
    </lineage>
</organism>
<comment type="caution">
    <text evidence="1">The sequence shown here is derived from an EMBL/GenBank/DDBJ whole genome shotgun (WGS) entry which is preliminary data.</text>
</comment>
<gene>
    <name evidence="1" type="ORF">VNI00_000632</name>
</gene>
<accession>A0AAW0E9T4</accession>
<dbReference type="AlphaFoldDB" id="A0AAW0E9T4"/>
<protein>
    <submittedName>
        <fullName evidence="1">Uncharacterized protein</fullName>
    </submittedName>
</protein>
<evidence type="ECO:0000313" key="1">
    <source>
        <dbReference type="EMBL" id="KAK7060899.1"/>
    </source>
</evidence>
<sequence length="248" mass="27877">MATTTTTNATLVPHLPPGPDGMGLDSFRDVGLHGLDHAAWFLRILRGARPDVLSALNARCRTITIDNSYDHPSLCPSGGERTLSHEVQDILSHIAIHRQLPRLRSVSLHLRNHTMEVVFDHLNFDDFPSQVSELKFYFFSDENVDPKDFASEKSSFGIRKGSLASVRDLKLVGTSLVIQRELLAACGGEDALDHFEYDCWVGPGDEVHEKDDEILRLFDNCESPADEDRWVQRIMENQNFTALPSPRL</sequence>
<name>A0AAW0E9T4_9AGAR</name>
<proteinExistence type="predicted"/>
<dbReference type="Proteomes" id="UP001383192">
    <property type="component" value="Unassembled WGS sequence"/>
</dbReference>
<evidence type="ECO:0000313" key="2">
    <source>
        <dbReference type="Proteomes" id="UP001383192"/>
    </source>
</evidence>
<reference evidence="1 2" key="1">
    <citation type="submission" date="2024-01" db="EMBL/GenBank/DDBJ databases">
        <title>A draft genome for a cacao thread blight-causing isolate of Paramarasmius palmivorus.</title>
        <authorList>
            <person name="Baruah I.K."/>
            <person name="Bukari Y."/>
            <person name="Amoako-Attah I."/>
            <person name="Meinhardt L.W."/>
            <person name="Bailey B.A."/>
            <person name="Cohen S.P."/>
        </authorList>
    </citation>
    <scope>NUCLEOTIDE SEQUENCE [LARGE SCALE GENOMIC DNA]</scope>
    <source>
        <strain evidence="1 2">GH-12</strain>
    </source>
</reference>
<keyword evidence="2" id="KW-1185">Reference proteome</keyword>